<accession>A0A9W9CIH1</accession>
<gene>
    <name evidence="5" type="ORF">N0V83_009642</name>
</gene>
<dbReference type="InterPro" id="IPR035994">
    <property type="entry name" value="Nucleoside_phosphorylase_sf"/>
</dbReference>
<feature type="domain" description="Chaperone DnaJ C-terminal" evidence="4">
    <location>
        <begin position="760"/>
        <end position="834"/>
    </location>
</feature>
<dbReference type="InterPro" id="IPR000845">
    <property type="entry name" value="Nucleoside_phosphorylase_d"/>
</dbReference>
<evidence type="ECO:0000259" key="4">
    <source>
        <dbReference type="Pfam" id="PF01556"/>
    </source>
</evidence>
<evidence type="ECO:0000256" key="2">
    <source>
        <dbReference type="SAM" id="MobiDB-lite"/>
    </source>
</evidence>
<dbReference type="GO" id="GO:0006457">
    <property type="term" value="P:protein folding"/>
    <property type="evidence" value="ECO:0007669"/>
    <property type="project" value="InterPro"/>
</dbReference>
<dbReference type="InterPro" id="IPR053137">
    <property type="entry name" value="NLR-like"/>
</dbReference>
<organism evidence="5 6">
    <name type="scientific">Neocucurbitaria cava</name>
    <dbReference type="NCBI Taxonomy" id="798079"/>
    <lineage>
        <taxon>Eukaryota</taxon>
        <taxon>Fungi</taxon>
        <taxon>Dikarya</taxon>
        <taxon>Ascomycota</taxon>
        <taxon>Pezizomycotina</taxon>
        <taxon>Dothideomycetes</taxon>
        <taxon>Pleosporomycetidae</taxon>
        <taxon>Pleosporales</taxon>
        <taxon>Pleosporineae</taxon>
        <taxon>Cucurbitariaceae</taxon>
        <taxon>Neocucurbitaria</taxon>
    </lineage>
</organism>
<feature type="region of interest" description="Disordered" evidence="2">
    <location>
        <begin position="394"/>
        <end position="717"/>
    </location>
</feature>
<dbReference type="SUPFAM" id="SSF49493">
    <property type="entry name" value="HSP40/DnaJ peptide-binding domain"/>
    <property type="match status" value="1"/>
</dbReference>
<dbReference type="EMBL" id="JAPEUY010000018">
    <property type="protein sequence ID" value="KAJ4364186.1"/>
    <property type="molecule type" value="Genomic_DNA"/>
</dbReference>
<dbReference type="GO" id="GO:0009116">
    <property type="term" value="P:nucleoside metabolic process"/>
    <property type="evidence" value="ECO:0007669"/>
    <property type="project" value="InterPro"/>
</dbReference>
<dbReference type="InterPro" id="IPR002939">
    <property type="entry name" value="DnaJ_C"/>
</dbReference>
<feature type="compositionally biased region" description="Polar residues" evidence="2">
    <location>
        <begin position="562"/>
        <end position="588"/>
    </location>
</feature>
<comment type="caution">
    <text evidence="5">The sequence shown here is derived from an EMBL/GenBank/DDBJ whole genome shotgun (WGS) entry which is preliminary data.</text>
</comment>
<feature type="compositionally biased region" description="Basic and acidic residues" evidence="2">
    <location>
        <begin position="422"/>
        <end position="436"/>
    </location>
</feature>
<feature type="domain" description="Nucleoside phosphorylase" evidence="3">
    <location>
        <begin position="23"/>
        <end position="309"/>
    </location>
</feature>
<dbReference type="PANTHER" id="PTHR46082">
    <property type="entry name" value="ATP/GTP-BINDING PROTEIN-RELATED"/>
    <property type="match status" value="1"/>
</dbReference>
<dbReference type="GO" id="GO:0051082">
    <property type="term" value="F:unfolded protein binding"/>
    <property type="evidence" value="ECO:0007669"/>
    <property type="project" value="InterPro"/>
</dbReference>
<name>A0A9W9CIH1_9PLEO</name>
<sequence>MANLLVSSSMNPRRRLQARDYTVGWICALPIELAAAQEMLDEVDEPIPDSLDPSVYTLGRIDVHNVVVACLPGGNTGTQSAATVAAWMKFRFTSIRFGLMVGIGGGVPSVESDIRLGDVVISQPYQQHGGVVQYDFGKTEASGHTIRTGWLNAPPPVLLSAIVEQRARHIRRQSDLEGYLAKFKRLETFNREAAGPDVLFQATYDHVGGATCNLCANEMKTRRPGRMGTGVGLHYGTIASGNQVMKDATRRDQISKELGGVMCFEMEAAGLMNDFPCLVIRGICDYADTHKNKTWQPYAAATAAACAREILSIVPGIPIPTVAKNMVDESVQSRIEMKLDQFMSQFMTELQLGYKTQAQFAQDLQKNLVDDDITEVDIEENRDIIDEWMKNTEDDGWLPELGPAEEKKPSNIGTSGVIDQSSSHDSKGIPQKDKSTHSKPNQAFCEDEESGNEDQWSDKNNDSSNAETEVPDEHHTPSPPPPPPVYRRASNPKLRSQDPETQSPAGGAWRPTSSAKNTKKPLGKSRSERERTQGRRETEIDDRYEESQGPSNARPKRRPHSTRPQSSREAVPNRPSSNPFIPRHQNSQSRDKPQYHGESPYPPIPSKHAEQPYPYNSCYSPGYNEQVEGHYHATPPLAHHPTNIPNAANGAWNPYNGHYDDPHGRYAPPPSGPAQPTVPRTGSYDQYADSRPPPPPAPNPTRRFHFSAGDQAGDGFNFSNADDIFSEFLRNSGGGTDFGSNNPATAKAQQSSDTEVTIVERPLPITLEELFNGTTKKMKITRKKYDRATGRQSTQDIVLEVPVKRGLKTGSKIKFADVGDQNPGVSQDLHFIVEEVCELVRDLQVCC</sequence>
<evidence type="ECO:0000256" key="1">
    <source>
        <dbReference type="ARBA" id="ARBA00023186"/>
    </source>
</evidence>
<protein>
    <recommendedName>
        <fullName evidence="7">Nucleoside phosphorylase domain-containing protein</fullName>
    </recommendedName>
</protein>
<dbReference type="FunFam" id="2.60.260.20:FF:000002">
    <property type="entry name" value="Dnaj homolog subfamily b member"/>
    <property type="match status" value="1"/>
</dbReference>
<dbReference type="Pfam" id="PF01048">
    <property type="entry name" value="PNP_UDP_1"/>
    <property type="match status" value="1"/>
</dbReference>
<feature type="region of interest" description="Disordered" evidence="2">
    <location>
        <begin position="735"/>
        <end position="755"/>
    </location>
</feature>
<dbReference type="SUPFAM" id="SSF53167">
    <property type="entry name" value="Purine and uridine phosphorylases"/>
    <property type="match status" value="1"/>
</dbReference>
<evidence type="ECO:0008006" key="7">
    <source>
        <dbReference type="Google" id="ProtNLM"/>
    </source>
</evidence>
<keyword evidence="1" id="KW-0143">Chaperone</keyword>
<keyword evidence="6" id="KW-1185">Reference proteome</keyword>
<dbReference type="Gene3D" id="2.60.260.20">
    <property type="entry name" value="Urease metallochaperone UreE, N-terminal domain"/>
    <property type="match status" value="1"/>
</dbReference>
<feature type="compositionally biased region" description="Polar residues" evidence="2">
    <location>
        <begin position="411"/>
        <end position="421"/>
    </location>
</feature>
<reference evidence="5" key="1">
    <citation type="submission" date="2022-10" db="EMBL/GenBank/DDBJ databases">
        <title>Tapping the CABI collections for fungal endophytes: first genome assemblies for Collariella, Neodidymelliopsis, Ascochyta clinopodiicola, Didymella pomorum, Didymosphaeria variabile, Neocosmospora piperis and Neocucurbitaria cava.</title>
        <authorList>
            <person name="Hill R."/>
        </authorList>
    </citation>
    <scope>NUCLEOTIDE SEQUENCE</scope>
    <source>
        <strain evidence="5">IMI 356814</strain>
    </source>
</reference>
<dbReference type="Gene3D" id="3.40.50.1580">
    <property type="entry name" value="Nucleoside phosphorylase domain"/>
    <property type="match status" value="1"/>
</dbReference>
<dbReference type="PANTHER" id="PTHR46082:SF11">
    <property type="entry name" value="AAA+ ATPASE DOMAIN-CONTAINING PROTEIN-RELATED"/>
    <property type="match status" value="1"/>
</dbReference>
<feature type="compositionally biased region" description="Polar residues" evidence="2">
    <location>
        <begin position="738"/>
        <end position="755"/>
    </location>
</feature>
<dbReference type="OrthoDB" id="1577640at2759"/>
<feature type="compositionally biased region" description="Basic and acidic residues" evidence="2">
    <location>
        <begin position="525"/>
        <end position="538"/>
    </location>
</feature>
<dbReference type="Proteomes" id="UP001140560">
    <property type="component" value="Unassembled WGS sequence"/>
</dbReference>
<evidence type="ECO:0000259" key="3">
    <source>
        <dbReference type="Pfam" id="PF01048"/>
    </source>
</evidence>
<dbReference type="InterPro" id="IPR008971">
    <property type="entry name" value="HSP40/DnaJ_pept-bd"/>
</dbReference>
<evidence type="ECO:0000313" key="6">
    <source>
        <dbReference type="Proteomes" id="UP001140560"/>
    </source>
</evidence>
<proteinExistence type="predicted"/>
<dbReference type="GO" id="GO:0003824">
    <property type="term" value="F:catalytic activity"/>
    <property type="evidence" value="ECO:0007669"/>
    <property type="project" value="InterPro"/>
</dbReference>
<dbReference type="Pfam" id="PF01556">
    <property type="entry name" value="DnaJ_C"/>
    <property type="match status" value="1"/>
</dbReference>
<dbReference type="AlphaFoldDB" id="A0A9W9CIH1"/>
<evidence type="ECO:0000313" key="5">
    <source>
        <dbReference type="EMBL" id="KAJ4364186.1"/>
    </source>
</evidence>